<dbReference type="RefSeq" id="WP_011115744.1">
    <property type="nucleotide sequence ID" value="NC_004917.1"/>
</dbReference>
<reference evidence="1 2" key="1">
    <citation type="journal article" date="2003" name="Proc. Natl. Acad. Sci. U.S.A.">
        <title>The complete genome sequence of the carcinogenic bacterium Helicobacter hepaticus.</title>
        <authorList>
            <person name="Suerbaum S."/>
            <person name="Josenhans C."/>
            <person name="Sterzenbach T."/>
            <person name="Drescher B."/>
            <person name="Brandt P."/>
            <person name="Bell M."/>
            <person name="Droege M."/>
            <person name="Fartmann B."/>
            <person name="Fischer H.-P."/>
            <person name="Ge Z."/>
            <person name="Hoerster A."/>
            <person name="Holland R."/>
            <person name="Klein K."/>
            <person name="Koenig J."/>
            <person name="Macko L."/>
            <person name="Mendz G.L."/>
            <person name="Nyakatura G."/>
            <person name="Schauer D.B."/>
            <person name="Shen Z."/>
            <person name="Weber J."/>
            <person name="Frosch M."/>
            <person name="Fox J.G."/>
        </authorList>
    </citation>
    <scope>NUCLEOTIDE SEQUENCE [LARGE SCALE GENOMIC DNA]</scope>
    <source>
        <strain evidence="2">ATCC 51449 / 3B1</strain>
    </source>
</reference>
<gene>
    <name evidence="1" type="ordered locus">HH_0904</name>
</gene>
<dbReference type="STRING" id="235279.HH_0904"/>
<name>Q7VHQ9_HELHP</name>
<evidence type="ECO:0000313" key="1">
    <source>
        <dbReference type="EMBL" id="AAP77501.1"/>
    </source>
</evidence>
<sequence length="58" mass="6461">MAEHIDVVFKCPCGAHLETRSVPKGKTSKSKWNKTCKSCKQTIVCEFVGTRAFTSVKK</sequence>
<keyword evidence="2" id="KW-1185">Reference proteome</keyword>
<protein>
    <submittedName>
        <fullName evidence="1">Uncharacterized protein</fullName>
    </submittedName>
</protein>
<evidence type="ECO:0000313" key="2">
    <source>
        <dbReference type="Proteomes" id="UP000002495"/>
    </source>
</evidence>
<dbReference type="Proteomes" id="UP000002495">
    <property type="component" value="Chromosome"/>
</dbReference>
<proteinExistence type="predicted"/>
<accession>Q7VHQ9</accession>
<dbReference type="AlphaFoldDB" id="Q7VHQ9"/>
<organism evidence="1 2">
    <name type="scientific">Helicobacter hepaticus (strain ATCC 51449 / 3B1)</name>
    <dbReference type="NCBI Taxonomy" id="235279"/>
    <lineage>
        <taxon>Bacteria</taxon>
        <taxon>Pseudomonadati</taxon>
        <taxon>Campylobacterota</taxon>
        <taxon>Epsilonproteobacteria</taxon>
        <taxon>Campylobacterales</taxon>
        <taxon>Helicobacteraceae</taxon>
        <taxon>Helicobacter</taxon>
    </lineage>
</organism>
<dbReference type="EMBL" id="AE017125">
    <property type="protein sequence ID" value="AAP77501.1"/>
    <property type="molecule type" value="Genomic_DNA"/>
</dbReference>
<dbReference type="KEGG" id="hhe:HH_0904"/>
<dbReference type="HOGENOM" id="CLU_2973200_0_0_7"/>